<reference evidence="1 2" key="1">
    <citation type="submission" date="2020-08" db="EMBL/GenBank/DDBJ databases">
        <authorList>
            <person name="Koutsovoulos G."/>
            <person name="Danchin GJ E."/>
        </authorList>
    </citation>
    <scope>NUCLEOTIDE SEQUENCE [LARGE SCALE GENOMIC DNA]</scope>
</reference>
<sequence>MNLDKNIFEVEINDKSKYIPSDQLRKKILVEITNNKIIQNFLPGLEKMLN</sequence>
<dbReference type="Proteomes" id="UP000580250">
    <property type="component" value="Unassembled WGS sequence"/>
</dbReference>
<dbReference type="AlphaFoldDB" id="A0A6V7XDK2"/>
<name>A0A6V7XDK2_MELEN</name>
<protein>
    <submittedName>
        <fullName evidence="1">Uncharacterized protein</fullName>
    </submittedName>
</protein>
<evidence type="ECO:0000313" key="1">
    <source>
        <dbReference type="EMBL" id="CAD2197328.1"/>
    </source>
</evidence>
<organism evidence="1 2">
    <name type="scientific">Meloidogyne enterolobii</name>
    <name type="common">Root-knot nematode worm</name>
    <name type="synonym">Meloidogyne mayaguensis</name>
    <dbReference type="NCBI Taxonomy" id="390850"/>
    <lineage>
        <taxon>Eukaryota</taxon>
        <taxon>Metazoa</taxon>
        <taxon>Ecdysozoa</taxon>
        <taxon>Nematoda</taxon>
        <taxon>Chromadorea</taxon>
        <taxon>Rhabditida</taxon>
        <taxon>Tylenchina</taxon>
        <taxon>Tylenchomorpha</taxon>
        <taxon>Tylenchoidea</taxon>
        <taxon>Meloidogynidae</taxon>
        <taxon>Meloidogyninae</taxon>
        <taxon>Meloidogyne</taxon>
    </lineage>
</organism>
<accession>A0A6V7XDK2</accession>
<evidence type="ECO:0000313" key="2">
    <source>
        <dbReference type="Proteomes" id="UP000580250"/>
    </source>
</evidence>
<proteinExistence type="predicted"/>
<comment type="caution">
    <text evidence="1">The sequence shown here is derived from an EMBL/GenBank/DDBJ whole genome shotgun (WGS) entry which is preliminary data.</text>
</comment>
<dbReference type="EMBL" id="CAJEWN010001420">
    <property type="protein sequence ID" value="CAD2197328.1"/>
    <property type="molecule type" value="Genomic_DNA"/>
</dbReference>
<gene>
    <name evidence="1" type="ORF">MENT_LOCUS50565</name>
</gene>